<keyword evidence="8" id="KW-1185">Reference proteome</keyword>
<evidence type="ECO:0000256" key="4">
    <source>
        <dbReference type="ARBA" id="ARBA00022691"/>
    </source>
</evidence>
<dbReference type="GO" id="GO:0009007">
    <property type="term" value="F:site-specific DNA-methyltransferase (adenine-specific) activity"/>
    <property type="evidence" value="ECO:0007669"/>
    <property type="project" value="UniProtKB-EC"/>
</dbReference>
<dbReference type="HOGENOM" id="CLU_002539_2_1_0"/>
<dbReference type="InterPro" id="IPR011639">
    <property type="entry name" value="MethylTrfase_TaqI-like_dom"/>
</dbReference>
<comment type="catalytic activity">
    <reaction evidence="5">
        <text>a 2'-deoxyadenosine in DNA + S-adenosyl-L-methionine = an N(6)-methyl-2'-deoxyadenosine in DNA + S-adenosyl-L-homocysteine + H(+)</text>
        <dbReference type="Rhea" id="RHEA:15197"/>
        <dbReference type="Rhea" id="RHEA-COMP:12418"/>
        <dbReference type="Rhea" id="RHEA-COMP:12419"/>
        <dbReference type="ChEBI" id="CHEBI:15378"/>
        <dbReference type="ChEBI" id="CHEBI:57856"/>
        <dbReference type="ChEBI" id="CHEBI:59789"/>
        <dbReference type="ChEBI" id="CHEBI:90615"/>
        <dbReference type="ChEBI" id="CHEBI:90616"/>
        <dbReference type="EC" id="2.1.1.72"/>
    </reaction>
</comment>
<evidence type="ECO:0000313" key="7">
    <source>
        <dbReference type="EMBL" id="GAK60573.1"/>
    </source>
</evidence>
<dbReference type="GO" id="GO:0006304">
    <property type="term" value="P:DNA modification"/>
    <property type="evidence" value="ECO:0007669"/>
    <property type="project" value="InterPro"/>
</dbReference>
<dbReference type="PROSITE" id="PS00092">
    <property type="entry name" value="N6_MTASE"/>
    <property type="match status" value="1"/>
</dbReference>
<dbReference type="eggNOG" id="COG1002">
    <property type="taxonomic scope" value="Bacteria"/>
</dbReference>
<dbReference type="eggNOG" id="COG0827">
    <property type="taxonomic scope" value="Bacteria"/>
</dbReference>
<reference evidence="7" key="1">
    <citation type="journal article" date="2015" name="PeerJ">
        <title>First genomic representation of candidate bacterial phylum KSB3 points to enhanced environmental sensing as a trigger of wastewater bulking.</title>
        <authorList>
            <person name="Sekiguchi Y."/>
            <person name="Ohashi A."/>
            <person name="Parks D.H."/>
            <person name="Yamauchi T."/>
            <person name="Tyson G.W."/>
            <person name="Hugenholtz P."/>
        </authorList>
    </citation>
    <scope>NUCLEOTIDE SEQUENCE [LARGE SCALE GENOMIC DNA]</scope>
</reference>
<dbReference type="STRING" id="1499967.U27_00470"/>
<gene>
    <name evidence="7" type="ORF">U27_00470</name>
</gene>
<dbReference type="GO" id="GO:0003676">
    <property type="term" value="F:nucleic acid binding"/>
    <property type="evidence" value="ECO:0007669"/>
    <property type="project" value="InterPro"/>
</dbReference>
<dbReference type="Gene3D" id="3.90.1570.30">
    <property type="match status" value="1"/>
</dbReference>
<dbReference type="PRINTS" id="PR00507">
    <property type="entry name" value="N12N6MTFRASE"/>
</dbReference>
<dbReference type="EMBL" id="DF820473">
    <property type="protein sequence ID" value="GAK60573.1"/>
    <property type="molecule type" value="Genomic_DNA"/>
</dbReference>
<dbReference type="Gene3D" id="3.40.50.150">
    <property type="entry name" value="Vaccinia Virus protein VP39"/>
    <property type="match status" value="1"/>
</dbReference>
<dbReference type="AlphaFoldDB" id="A0A081C7L8"/>
<feature type="domain" description="Type II methyltransferase M.TaqI-like" evidence="6">
    <location>
        <begin position="469"/>
        <end position="663"/>
    </location>
</feature>
<evidence type="ECO:0000256" key="3">
    <source>
        <dbReference type="ARBA" id="ARBA00022679"/>
    </source>
</evidence>
<evidence type="ECO:0000256" key="5">
    <source>
        <dbReference type="ARBA" id="ARBA00047942"/>
    </source>
</evidence>
<dbReference type="InterPro" id="IPR050953">
    <property type="entry name" value="N4_N6_ade-DNA_methylase"/>
</dbReference>
<evidence type="ECO:0000313" key="8">
    <source>
        <dbReference type="Proteomes" id="UP000030661"/>
    </source>
</evidence>
<keyword evidence="3" id="KW-0808">Transferase</keyword>
<dbReference type="InterPro" id="IPR029063">
    <property type="entry name" value="SAM-dependent_MTases_sf"/>
</dbReference>
<evidence type="ECO:0000256" key="2">
    <source>
        <dbReference type="ARBA" id="ARBA00022603"/>
    </source>
</evidence>
<dbReference type="PANTHER" id="PTHR33841">
    <property type="entry name" value="DNA METHYLTRANSFERASE YEEA-RELATED"/>
    <property type="match status" value="1"/>
</dbReference>
<protein>
    <recommendedName>
        <fullName evidence="1">site-specific DNA-methyltransferase (adenine-specific)</fullName>
        <ecNumber evidence="1">2.1.1.72</ecNumber>
    </recommendedName>
</protein>
<dbReference type="InterPro" id="IPR002052">
    <property type="entry name" value="DNA_methylase_N6_adenine_CS"/>
</dbReference>
<accession>A0A081C7L8</accession>
<dbReference type="PANTHER" id="PTHR33841:SF1">
    <property type="entry name" value="DNA METHYLTRANSFERASE A"/>
    <property type="match status" value="1"/>
</dbReference>
<evidence type="ECO:0000256" key="1">
    <source>
        <dbReference type="ARBA" id="ARBA00011900"/>
    </source>
</evidence>
<proteinExistence type="predicted"/>
<organism evidence="7">
    <name type="scientific">Vecturithrix granuli</name>
    <dbReference type="NCBI Taxonomy" id="1499967"/>
    <lineage>
        <taxon>Bacteria</taxon>
        <taxon>Candidatus Moduliflexota</taxon>
        <taxon>Candidatus Vecturitrichia</taxon>
        <taxon>Candidatus Vecturitrichales</taxon>
        <taxon>Candidatus Vecturitrichaceae</taxon>
        <taxon>Candidatus Vecturithrix</taxon>
    </lineage>
</organism>
<evidence type="ECO:0000259" key="6">
    <source>
        <dbReference type="Pfam" id="PF07669"/>
    </source>
</evidence>
<name>A0A081C7L8_VECG1</name>
<keyword evidence="2" id="KW-0489">Methyltransferase</keyword>
<dbReference type="EC" id="2.1.1.72" evidence="1"/>
<dbReference type="GO" id="GO:0032259">
    <property type="term" value="P:methylation"/>
    <property type="evidence" value="ECO:0007669"/>
    <property type="project" value="UniProtKB-KW"/>
</dbReference>
<sequence length="1021" mass="118703">MSVPDKILQLVERFDRNIEAYKHSHYNETQTRQEFIDPLFKSLGWDMDNEQGYAEAYKDVVHEDAIKIGRATKAPDYSFRIGGVRKFFVEAKKPSVDIKEDIHPAYQLRRYAWSAKLALSILTDFEEFAVYDCRVKPEKTDKASKARTLYLTYRDYLQRWDELAAIFSREAILKGSFDKYAESHKEKRGTTEVDVAFLQEIERWRDLLARNIALRNPRLTRRELNFAVQRTIDRIIFLRICEDRGIENYGKLMALQNGTQIYQRLLHLFYQADDRYNSGIFHFKSEKERTEAPDTLTPDLTIDDAVLKDMLKNLYYPDSPYEFSVLPADILGQVYEQFLGKVIRLTAGHQAKVEEKPEVKKAGGVYYTPTYIVEYIIKHTVGELLKRSLSGVEVQKSPKQAEKLTILDPACGSGSFLLGAYQYLLDWYHDAYLNENPEKWSKGRQPRLYQNDRGEWKLTIEERKRILLNHIYGVDIDSQAVEVTKLSLLLKVLEGEDEQTLNSQMALFQQRVLPDLSNNIISGNSLIGSDFYEGQQLLLLDEEEMYRVNAFDWEKEFPEIMQKGGFDAVIGNPPYIRIQTLKEWIPLEVEFYKRKYVAASKGNYDIYVVFVECGLGLLNLSGKLGFILPSKFLSTDYGLPLRNLLSSQRVVERIVDFGHEQVFQNATTYTCLLFLAKTQPKEFSYINVSPHKLFEVSQSQQISSQSIDNTQWVFVSNQGNVLLQKLSAKSQPFIHLFSEMSRGISTGADDIFCLVETKGQLFTKHGSHVEVESEILRRPLYATDFTRYLFQPQNKERIIFPYHVSENRSDPIEESVLRKKYPNTYQYLSNHRKKLEARKQCRIWYGYSAPRSLHIHERADIIVPLLANHGLCVPAPQKSTHFCMMASAGFSIRLKHEIHPMNPFYILGLINSKLLFWNLRLISNKFRGGWITCTKQYFAQLPIRIINFSNPADKAYHDKIVELVERMLDLHKQLHAAKTPQAQTLLQRQIDAADRQIDRLVYELYGLTEEEIEIIEDKREK</sequence>
<dbReference type="SUPFAM" id="SSF53335">
    <property type="entry name" value="S-adenosyl-L-methionine-dependent methyltransferases"/>
    <property type="match status" value="1"/>
</dbReference>
<keyword evidence="4" id="KW-0949">S-adenosyl-L-methionine</keyword>
<dbReference type="Proteomes" id="UP000030661">
    <property type="component" value="Unassembled WGS sequence"/>
</dbReference>
<dbReference type="Pfam" id="PF07669">
    <property type="entry name" value="Eco57I"/>
    <property type="match status" value="1"/>
</dbReference>